<keyword evidence="1" id="KW-0732">Signal</keyword>
<dbReference type="RefSeq" id="WP_115310853.1">
    <property type="nucleotide sequence ID" value="NZ_UHIO01000001.1"/>
</dbReference>
<gene>
    <name evidence="2" type="ORF">NCTC12020_01769</name>
</gene>
<sequence length="375" mass="42726">MKFKNKRQLLLALAISFGVITSASASERALVAGGSASYSPVINPMSGASSVSSAAPLSIIDTRSHVWQTTDGKRVPLSDTVKIFDLKKAMEARTTDPTLYAKVIDIYNSQYAQLIRSLAQKDTLDIPELAEYNKNTIKNVNFYQFQAQDKAAHHVAYAFELQLEPESIIYNEEGYQLSRKLFLQMIAAAEKDNNKAVVEKLKADLKQHDDFYQNKRVGYHPDELYRWAEIQNRENMAQGKQIEGFDTYIMQMMQQFSQSLVNQQQTNSIDMKAIKLEQKDFMAKVQALQEATLKTMNIENLETEAIPEIKEHTALGKLIFNHQRSNLSYDGYQVPMATFSLIRYEATGPIITFIMSNDADGEFWQQQFERILQLN</sequence>
<organism evidence="2 3">
    <name type="scientific">Veillonella criceti</name>
    <dbReference type="NCBI Taxonomy" id="103891"/>
    <lineage>
        <taxon>Bacteria</taxon>
        <taxon>Bacillati</taxon>
        <taxon>Bacillota</taxon>
        <taxon>Negativicutes</taxon>
        <taxon>Veillonellales</taxon>
        <taxon>Veillonellaceae</taxon>
        <taxon>Veillonella</taxon>
    </lineage>
</organism>
<keyword evidence="3" id="KW-1185">Reference proteome</keyword>
<dbReference type="Proteomes" id="UP000255367">
    <property type="component" value="Unassembled WGS sequence"/>
</dbReference>
<protein>
    <submittedName>
        <fullName evidence="2">Uncharacterized protein</fullName>
    </submittedName>
</protein>
<accession>A0A380NMT7</accession>
<name>A0A380NMT7_9FIRM</name>
<evidence type="ECO:0000256" key="1">
    <source>
        <dbReference type="SAM" id="SignalP"/>
    </source>
</evidence>
<dbReference type="OrthoDB" id="1627677at2"/>
<proteinExistence type="predicted"/>
<reference evidence="2 3" key="1">
    <citation type="submission" date="2018-06" db="EMBL/GenBank/DDBJ databases">
        <authorList>
            <consortium name="Pathogen Informatics"/>
            <person name="Doyle S."/>
        </authorList>
    </citation>
    <scope>NUCLEOTIDE SEQUENCE [LARGE SCALE GENOMIC DNA]</scope>
    <source>
        <strain evidence="2 3">NCTC12020</strain>
    </source>
</reference>
<feature type="chain" id="PRO_5016846456" evidence="1">
    <location>
        <begin position="26"/>
        <end position="375"/>
    </location>
</feature>
<feature type="signal peptide" evidence="1">
    <location>
        <begin position="1"/>
        <end position="25"/>
    </location>
</feature>
<evidence type="ECO:0000313" key="2">
    <source>
        <dbReference type="EMBL" id="SUP44664.1"/>
    </source>
</evidence>
<dbReference type="AlphaFoldDB" id="A0A380NMT7"/>
<evidence type="ECO:0000313" key="3">
    <source>
        <dbReference type="Proteomes" id="UP000255367"/>
    </source>
</evidence>
<dbReference type="EMBL" id="UHIO01000001">
    <property type="protein sequence ID" value="SUP44664.1"/>
    <property type="molecule type" value="Genomic_DNA"/>
</dbReference>